<proteinExistence type="predicted"/>
<dbReference type="OMA" id="ENWFSWD"/>
<reference evidence="1 2" key="1">
    <citation type="submission" date="2016-03" db="EMBL/GenBank/DDBJ databases">
        <title>Whole genome sequencing of Grifola frondosa 9006-11.</title>
        <authorList>
            <person name="Min B."/>
            <person name="Park H."/>
            <person name="Kim J.-G."/>
            <person name="Cho H."/>
            <person name="Oh Y.-L."/>
            <person name="Kong W.-S."/>
            <person name="Choi I.-G."/>
        </authorList>
    </citation>
    <scope>NUCLEOTIDE SEQUENCE [LARGE SCALE GENOMIC DNA]</scope>
    <source>
        <strain evidence="1 2">9006-11</strain>
    </source>
</reference>
<evidence type="ECO:0000313" key="2">
    <source>
        <dbReference type="Proteomes" id="UP000092993"/>
    </source>
</evidence>
<dbReference type="OrthoDB" id="3229989at2759"/>
<sequence>MKDLLYQAKLFTSVNYTFLSQLTNPNSPWTVFLQPQSPEALAHTHLTENWFSWDREHPSLDETLVSGCATYEAFQRYLTGSDIYLVPQSRNELESLLRRYAYDAIHNTIAKARSTLARGGYSRMCHLVEVSIGKVLDENDNVTTLVDLHRSHIDSTAHAFGASSTRSIKIK</sequence>
<protein>
    <submittedName>
        <fullName evidence="1">Uncharacterized protein</fullName>
    </submittedName>
</protein>
<organism evidence="1 2">
    <name type="scientific">Grifola frondosa</name>
    <name type="common">Maitake</name>
    <name type="synonym">Polyporus frondosus</name>
    <dbReference type="NCBI Taxonomy" id="5627"/>
    <lineage>
        <taxon>Eukaryota</taxon>
        <taxon>Fungi</taxon>
        <taxon>Dikarya</taxon>
        <taxon>Basidiomycota</taxon>
        <taxon>Agaricomycotina</taxon>
        <taxon>Agaricomycetes</taxon>
        <taxon>Polyporales</taxon>
        <taxon>Grifolaceae</taxon>
        <taxon>Grifola</taxon>
    </lineage>
</organism>
<dbReference type="EMBL" id="LUGG01000003">
    <property type="protein sequence ID" value="OBZ76181.1"/>
    <property type="molecule type" value="Genomic_DNA"/>
</dbReference>
<gene>
    <name evidence="1" type="ORF">A0H81_04059</name>
</gene>
<keyword evidence="2" id="KW-1185">Reference proteome</keyword>
<name>A0A1C7MGZ0_GRIFR</name>
<comment type="caution">
    <text evidence="1">The sequence shown here is derived from an EMBL/GenBank/DDBJ whole genome shotgun (WGS) entry which is preliminary data.</text>
</comment>
<dbReference type="Proteomes" id="UP000092993">
    <property type="component" value="Unassembled WGS sequence"/>
</dbReference>
<evidence type="ECO:0000313" key="1">
    <source>
        <dbReference type="EMBL" id="OBZ76181.1"/>
    </source>
</evidence>
<dbReference type="AlphaFoldDB" id="A0A1C7MGZ0"/>
<accession>A0A1C7MGZ0</accession>